<keyword evidence="3" id="KW-1185">Reference proteome</keyword>
<organism evidence="2 3">
    <name type="scientific">Austropuccinia psidii MF-1</name>
    <dbReference type="NCBI Taxonomy" id="1389203"/>
    <lineage>
        <taxon>Eukaryota</taxon>
        <taxon>Fungi</taxon>
        <taxon>Dikarya</taxon>
        <taxon>Basidiomycota</taxon>
        <taxon>Pucciniomycotina</taxon>
        <taxon>Pucciniomycetes</taxon>
        <taxon>Pucciniales</taxon>
        <taxon>Sphaerophragmiaceae</taxon>
        <taxon>Austropuccinia</taxon>
    </lineage>
</organism>
<reference evidence="2" key="1">
    <citation type="submission" date="2021-03" db="EMBL/GenBank/DDBJ databases">
        <title>Draft genome sequence of rust myrtle Austropuccinia psidii MF-1, a brazilian biotype.</title>
        <authorList>
            <person name="Quecine M.C."/>
            <person name="Pachon D.M.R."/>
            <person name="Bonatelli M.L."/>
            <person name="Correr F.H."/>
            <person name="Franceschini L.M."/>
            <person name="Leite T.F."/>
            <person name="Margarido G.R.A."/>
            <person name="Almeida C.A."/>
            <person name="Ferrarezi J.A."/>
            <person name="Labate C.A."/>
        </authorList>
    </citation>
    <scope>NUCLEOTIDE SEQUENCE</scope>
    <source>
        <strain evidence="2">MF-1</strain>
    </source>
</reference>
<feature type="chain" id="PRO_5040302905" evidence="1">
    <location>
        <begin position="20"/>
        <end position="118"/>
    </location>
</feature>
<keyword evidence="1" id="KW-0732">Signal</keyword>
<evidence type="ECO:0000313" key="3">
    <source>
        <dbReference type="Proteomes" id="UP000765509"/>
    </source>
</evidence>
<dbReference type="Proteomes" id="UP000765509">
    <property type="component" value="Unassembled WGS sequence"/>
</dbReference>
<feature type="signal peptide" evidence="1">
    <location>
        <begin position="1"/>
        <end position="19"/>
    </location>
</feature>
<evidence type="ECO:0000256" key="1">
    <source>
        <dbReference type="SAM" id="SignalP"/>
    </source>
</evidence>
<evidence type="ECO:0000313" key="2">
    <source>
        <dbReference type="EMBL" id="MBW0575104.1"/>
    </source>
</evidence>
<comment type="caution">
    <text evidence="2">The sequence shown here is derived from an EMBL/GenBank/DDBJ whole genome shotgun (WGS) entry which is preliminary data.</text>
</comment>
<protein>
    <submittedName>
        <fullName evidence="2">Uncharacterized protein</fullName>
    </submittedName>
</protein>
<dbReference type="AlphaFoldDB" id="A0A9Q3PV02"/>
<gene>
    <name evidence="2" type="ORF">O181_114819</name>
</gene>
<name>A0A9Q3PV02_9BASI</name>
<sequence length="118" mass="12712">MFTHMSMSVWKIALPLLGASLGPSQPLLDNNYSSFSSVEWLLDGSVTCEKGTFEMVGDGKGGSGSTEILEVSLARGSINSQVDTPCGSASFQMYPINQNCSQCHFSRPRKRLCIPSTT</sequence>
<accession>A0A9Q3PV02</accession>
<proteinExistence type="predicted"/>
<dbReference type="EMBL" id="AVOT02095584">
    <property type="protein sequence ID" value="MBW0575104.1"/>
    <property type="molecule type" value="Genomic_DNA"/>
</dbReference>